<dbReference type="EMBL" id="CYHC01000018">
    <property type="protein sequence ID" value="CUA91065.1"/>
    <property type="molecule type" value="Genomic_DNA"/>
</dbReference>
<gene>
    <name evidence="5" type="ORF">Ga0061061_11830</name>
</gene>
<evidence type="ECO:0000256" key="1">
    <source>
        <dbReference type="ARBA" id="ARBA00023015"/>
    </source>
</evidence>
<evidence type="ECO:0000313" key="6">
    <source>
        <dbReference type="Proteomes" id="UP000182178"/>
    </source>
</evidence>
<accession>A0ABP2A8Z8</accession>
<feature type="domain" description="HTH arsR-type" evidence="4">
    <location>
        <begin position="1"/>
        <end position="86"/>
    </location>
</feature>
<dbReference type="PANTHER" id="PTHR33154:SF33">
    <property type="entry name" value="TRANSCRIPTIONAL REPRESSOR SDPR"/>
    <property type="match status" value="1"/>
</dbReference>
<evidence type="ECO:0000256" key="2">
    <source>
        <dbReference type="ARBA" id="ARBA00023125"/>
    </source>
</evidence>
<protein>
    <submittedName>
        <fullName evidence="5">Transcriptional regulator, ArsR family</fullName>
    </submittedName>
</protein>
<reference evidence="5 6" key="1">
    <citation type="submission" date="2015-08" db="EMBL/GenBank/DDBJ databases">
        <authorList>
            <person name="Varghese N."/>
        </authorList>
    </citation>
    <scope>NUCLEOTIDE SEQUENCE [LARGE SCALE GENOMIC DNA]</scope>
    <source>
        <strain evidence="5 6">DSM 18167</strain>
    </source>
</reference>
<dbReference type="PANTHER" id="PTHR33154">
    <property type="entry name" value="TRANSCRIPTIONAL REGULATOR, ARSR FAMILY"/>
    <property type="match status" value="1"/>
</dbReference>
<dbReference type="Gene3D" id="1.10.10.10">
    <property type="entry name" value="Winged helix-like DNA-binding domain superfamily/Winged helix DNA-binding domain"/>
    <property type="match status" value="1"/>
</dbReference>
<keyword evidence="2" id="KW-0238">DNA-binding</keyword>
<dbReference type="PRINTS" id="PR00778">
    <property type="entry name" value="HTHARSR"/>
</dbReference>
<keyword evidence="6" id="KW-1185">Reference proteome</keyword>
<sequence length="98" mass="10926">MNSLAALADPTRRRIVETLAHGPLSSGEIAAQFEITAPAISQHLKTLRAAKLVRVRAEGQRRIYALNKEGVDELAIWVDQLRRFWAGKFDAMEAALKE</sequence>
<dbReference type="PROSITE" id="PS50987">
    <property type="entry name" value="HTH_ARSR_2"/>
    <property type="match status" value="1"/>
</dbReference>
<dbReference type="InterPro" id="IPR036390">
    <property type="entry name" value="WH_DNA-bd_sf"/>
</dbReference>
<dbReference type="CDD" id="cd00090">
    <property type="entry name" value="HTH_ARSR"/>
    <property type="match status" value="1"/>
</dbReference>
<dbReference type="SMART" id="SM00418">
    <property type="entry name" value="HTH_ARSR"/>
    <property type="match status" value="1"/>
</dbReference>
<dbReference type="InterPro" id="IPR011991">
    <property type="entry name" value="ArsR-like_HTH"/>
</dbReference>
<name>A0ABP2A8Z8_9HYPH</name>
<dbReference type="Pfam" id="PF12840">
    <property type="entry name" value="HTH_20"/>
    <property type="match status" value="1"/>
</dbReference>
<dbReference type="InterPro" id="IPR036388">
    <property type="entry name" value="WH-like_DNA-bd_sf"/>
</dbReference>
<keyword evidence="1" id="KW-0805">Transcription regulation</keyword>
<evidence type="ECO:0000256" key="3">
    <source>
        <dbReference type="ARBA" id="ARBA00023163"/>
    </source>
</evidence>
<dbReference type="RefSeq" id="WP_055461044.1">
    <property type="nucleotide sequence ID" value="NZ_CYHC01000018.1"/>
</dbReference>
<keyword evidence="3" id="KW-0804">Transcription</keyword>
<evidence type="ECO:0000259" key="4">
    <source>
        <dbReference type="PROSITE" id="PS50987"/>
    </source>
</evidence>
<dbReference type="InterPro" id="IPR051081">
    <property type="entry name" value="HTH_MetalResp_TranReg"/>
</dbReference>
<evidence type="ECO:0000313" key="5">
    <source>
        <dbReference type="EMBL" id="CUA91065.1"/>
    </source>
</evidence>
<dbReference type="NCBIfam" id="NF033788">
    <property type="entry name" value="HTH_metalloreg"/>
    <property type="match status" value="1"/>
</dbReference>
<dbReference type="Proteomes" id="UP000182178">
    <property type="component" value="Unassembled WGS sequence"/>
</dbReference>
<dbReference type="SUPFAM" id="SSF46785">
    <property type="entry name" value="Winged helix' DNA-binding domain"/>
    <property type="match status" value="1"/>
</dbReference>
<comment type="caution">
    <text evidence="5">The sequence shown here is derived from an EMBL/GenBank/DDBJ whole genome shotgun (WGS) entry which is preliminary data.</text>
</comment>
<proteinExistence type="predicted"/>
<organism evidence="5 6">
    <name type="scientific">Chelatococcus sambhunathii</name>
    <dbReference type="NCBI Taxonomy" id="363953"/>
    <lineage>
        <taxon>Bacteria</taxon>
        <taxon>Pseudomonadati</taxon>
        <taxon>Pseudomonadota</taxon>
        <taxon>Alphaproteobacteria</taxon>
        <taxon>Hyphomicrobiales</taxon>
        <taxon>Chelatococcaceae</taxon>
        <taxon>Chelatococcus</taxon>
    </lineage>
</organism>
<dbReference type="InterPro" id="IPR001845">
    <property type="entry name" value="HTH_ArsR_DNA-bd_dom"/>
</dbReference>